<feature type="compositionally biased region" description="Polar residues" evidence="1">
    <location>
        <begin position="35"/>
        <end position="45"/>
    </location>
</feature>
<dbReference type="Proteomes" id="UP000033995">
    <property type="component" value="Unassembled WGS sequence"/>
</dbReference>
<reference evidence="2 3" key="1">
    <citation type="journal article" date="2015" name="Nature">
        <title>rRNA introns, odd ribosomes, and small enigmatic genomes across a large radiation of phyla.</title>
        <authorList>
            <person name="Brown C.T."/>
            <person name="Hug L.A."/>
            <person name="Thomas B.C."/>
            <person name="Sharon I."/>
            <person name="Castelle C.J."/>
            <person name="Singh A."/>
            <person name="Wilkins M.J."/>
            <person name="Williams K.H."/>
            <person name="Banfield J.F."/>
        </authorList>
    </citation>
    <scope>NUCLEOTIDE SEQUENCE [LARGE SCALE GENOMIC DNA]</scope>
</reference>
<evidence type="ECO:0000256" key="1">
    <source>
        <dbReference type="SAM" id="MobiDB-lite"/>
    </source>
</evidence>
<evidence type="ECO:0000313" key="2">
    <source>
        <dbReference type="EMBL" id="KKP47768.1"/>
    </source>
</evidence>
<gene>
    <name evidence="2" type="ORF">UR38_C0003G0173</name>
</gene>
<feature type="compositionally biased region" description="Basic and acidic residues" evidence="1">
    <location>
        <begin position="54"/>
        <end position="81"/>
    </location>
</feature>
<feature type="region of interest" description="Disordered" evidence="1">
    <location>
        <begin position="35"/>
        <end position="99"/>
    </location>
</feature>
<comment type="caution">
    <text evidence="2">The sequence shown here is derived from an EMBL/GenBank/DDBJ whole genome shotgun (WGS) entry which is preliminary data.</text>
</comment>
<dbReference type="EMBL" id="LBOZ01000003">
    <property type="protein sequence ID" value="KKP47768.1"/>
    <property type="molecule type" value="Genomic_DNA"/>
</dbReference>
<name>A0A0F9ZTW6_9BACT</name>
<organism evidence="2 3">
    <name type="scientific">Candidatus Woesebacteria bacterium GW2011_GWA2_33_28</name>
    <dbReference type="NCBI Taxonomy" id="1618561"/>
    <lineage>
        <taxon>Bacteria</taxon>
        <taxon>Candidatus Woeseibacteriota</taxon>
    </lineage>
</organism>
<dbReference type="AlphaFoldDB" id="A0A0F9ZTW6"/>
<protein>
    <submittedName>
        <fullName evidence="2">Retinitis pigmentosa GTPase regulator protein 2 ORF15</fullName>
    </submittedName>
</protein>
<evidence type="ECO:0000313" key="3">
    <source>
        <dbReference type="Proteomes" id="UP000033995"/>
    </source>
</evidence>
<proteinExistence type="predicted"/>
<sequence length="235" mass="26267">MPKSKSDGFIHLVPLLVIAIAVLTISFTDFSKIKSNSTSNQSVLSESAGEDNNGEDKKDEEDQKEEESKRIETRIKTKSRESEDEVDADEENESETEVEVEDELKVKVKIKLNGSEFEFESEGINAESNFPLSINPDTNELVVTTTKGEKVVSILPDQAVENMLDSEKITTVLSTNIDEDENGELEYQIEGQDEEKLLGLFNIKIHKKFVVSATTGQEISSQVDFLNQLLDLLSF</sequence>
<accession>A0A0F9ZTW6</accession>
<feature type="compositionally biased region" description="Acidic residues" evidence="1">
    <location>
        <begin position="82"/>
        <end position="99"/>
    </location>
</feature>